<keyword evidence="2 6" id="KW-0812">Transmembrane</keyword>
<feature type="compositionally biased region" description="Low complexity" evidence="5">
    <location>
        <begin position="223"/>
        <end position="251"/>
    </location>
</feature>
<dbReference type="Proteomes" id="UP000325902">
    <property type="component" value="Unassembled WGS sequence"/>
</dbReference>
<evidence type="ECO:0000313" key="8">
    <source>
        <dbReference type="Proteomes" id="UP000325902"/>
    </source>
</evidence>
<protein>
    <recommendedName>
        <fullName evidence="9">Carcinoembryonic antigen-related cell adhesion molecule 1</fullName>
    </recommendedName>
</protein>
<proteinExistence type="predicted"/>
<reference evidence="7 8" key="1">
    <citation type="journal article" date="2019" name="Sci. Rep.">
        <title>A multi-omics analysis of the grapevine pathogen Lasiodiplodia theobromae reveals that temperature affects the expression of virulence- and pathogenicity-related genes.</title>
        <authorList>
            <person name="Felix C."/>
            <person name="Meneses R."/>
            <person name="Goncalves M.F.M."/>
            <person name="Tilleman L."/>
            <person name="Duarte A.S."/>
            <person name="Jorrin-Novo J.V."/>
            <person name="Van de Peer Y."/>
            <person name="Deforce D."/>
            <person name="Van Nieuwerburgh F."/>
            <person name="Esteves A.C."/>
            <person name="Alves A."/>
        </authorList>
    </citation>
    <scope>NUCLEOTIDE SEQUENCE [LARGE SCALE GENOMIC DNA]</scope>
    <source>
        <strain evidence="7 8">LA-SOL3</strain>
    </source>
</reference>
<evidence type="ECO:0000256" key="1">
    <source>
        <dbReference type="ARBA" id="ARBA00004167"/>
    </source>
</evidence>
<accession>A0A5N5D1P4</accession>
<organism evidence="7 8">
    <name type="scientific">Lasiodiplodia theobromae</name>
    <dbReference type="NCBI Taxonomy" id="45133"/>
    <lineage>
        <taxon>Eukaryota</taxon>
        <taxon>Fungi</taxon>
        <taxon>Dikarya</taxon>
        <taxon>Ascomycota</taxon>
        <taxon>Pezizomycotina</taxon>
        <taxon>Dothideomycetes</taxon>
        <taxon>Dothideomycetes incertae sedis</taxon>
        <taxon>Botryosphaeriales</taxon>
        <taxon>Botryosphaeriaceae</taxon>
        <taxon>Lasiodiplodia</taxon>
    </lineage>
</organism>
<keyword evidence="8" id="KW-1185">Reference proteome</keyword>
<dbReference type="AlphaFoldDB" id="A0A5N5D1P4"/>
<gene>
    <name evidence="7" type="ORF">DBV05_g9734</name>
</gene>
<dbReference type="GO" id="GO:0016020">
    <property type="term" value="C:membrane"/>
    <property type="evidence" value="ECO:0007669"/>
    <property type="project" value="UniProtKB-SubCell"/>
</dbReference>
<evidence type="ECO:0000256" key="3">
    <source>
        <dbReference type="ARBA" id="ARBA00022989"/>
    </source>
</evidence>
<feature type="region of interest" description="Disordered" evidence="5">
    <location>
        <begin position="215"/>
        <end position="258"/>
    </location>
</feature>
<keyword evidence="4 6" id="KW-0472">Membrane</keyword>
<evidence type="ECO:0000256" key="4">
    <source>
        <dbReference type="ARBA" id="ARBA00023136"/>
    </source>
</evidence>
<dbReference type="OrthoDB" id="5347452at2759"/>
<dbReference type="GO" id="GO:0071944">
    <property type="term" value="C:cell periphery"/>
    <property type="evidence" value="ECO:0007669"/>
    <property type="project" value="UniProtKB-ARBA"/>
</dbReference>
<feature type="transmembrane region" description="Helical" evidence="6">
    <location>
        <begin position="263"/>
        <end position="287"/>
    </location>
</feature>
<dbReference type="PANTHER" id="PTHR15549">
    <property type="entry name" value="PAIRED IMMUNOGLOBULIN-LIKE TYPE 2 RECEPTOR"/>
    <property type="match status" value="1"/>
</dbReference>
<comment type="caution">
    <text evidence="7">The sequence shown here is derived from an EMBL/GenBank/DDBJ whole genome shotgun (WGS) entry which is preliminary data.</text>
</comment>
<name>A0A5N5D1P4_9PEZI</name>
<evidence type="ECO:0000256" key="2">
    <source>
        <dbReference type="ARBA" id="ARBA00022692"/>
    </source>
</evidence>
<dbReference type="PANTHER" id="PTHR15549:SF33">
    <property type="entry name" value="MEMBRANE PROTEIN WSC4, PUTATIVE (AFU_ORTHOLOGUE AFUA_5G09020)-RELATED"/>
    <property type="match status" value="1"/>
</dbReference>
<comment type="subcellular location">
    <subcellularLocation>
        <location evidence="1">Membrane</location>
        <topology evidence="1">Single-pass membrane protein</topology>
    </subcellularLocation>
</comment>
<keyword evidence="3 6" id="KW-1133">Transmembrane helix</keyword>
<dbReference type="InterPro" id="IPR051694">
    <property type="entry name" value="Immunoregulatory_rcpt-like"/>
</dbReference>
<dbReference type="EMBL" id="VCHE01000097">
    <property type="protein sequence ID" value="KAB2571598.1"/>
    <property type="molecule type" value="Genomic_DNA"/>
</dbReference>
<feature type="region of interest" description="Disordered" evidence="5">
    <location>
        <begin position="295"/>
        <end position="331"/>
    </location>
</feature>
<evidence type="ECO:0000256" key="6">
    <source>
        <dbReference type="SAM" id="Phobius"/>
    </source>
</evidence>
<evidence type="ECO:0000256" key="5">
    <source>
        <dbReference type="SAM" id="MobiDB-lite"/>
    </source>
</evidence>
<sequence length="364" mass="37795">MVAFSSLYAWSHFAVAIAATSFKPEITQAGKHGQDLLGKHAVAQPRITPGPSINQAALQKRDSSTASFDTCGFINTDADSALYCGGAYSCVFFSSTAGTPGMAGCCAESYATCNWYSTCYDSTQLSTACTDSACRSDAMALRCTETASPRCARWTWPALGVADFACTYADDDGDATPTAGPNNWTTIAVTAVDTFFSEPTSWSVNVTWAPASALSAPRADVNSTTESSSSSTSGTEASSTSDSATTSTSTAGTGGSGVSTGAIIGGVVGGVVGFVGLLAAAIMFCCLMRRRKQQQQGGQQEPSSAHEMHEPINPQYLPPAEVSGHSSTVYYTHSSSTPVELEHSGRVFQPVELDARPKAAEMGI</sequence>
<evidence type="ECO:0000313" key="7">
    <source>
        <dbReference type="EMBL" id="KAB2571598.1"/>
    </source>
</evidence>
<evidence type="ECO:0008006" key="9">
    <source>
        <dbReference type="Google" id="ProtNLM"/>
    </source>
</evidence>